<feature type="region of interest" description="Disordered" evidence="1">
    <location>
        <begin position="399"/>
        <end position="433"/>
    </location>
</feature>
<evidence type="ECO:0000256" key="1">
    <source>
        <dbReference type="SAM" id="MobiDB-lite"/>
    </source>
</evidence>
<name>A0A7S4BFE0_CHRCT</name>
<proteinExistence type="predicted"/>
<protein>
    <submittedName>
        <fullName evidence="2">Uncharacterized protein</fullName>
    </submittedName>
</protein>
<feature type="compositionally biased region" description="Basic and acidic residues" evidence="1">
    <location>
        <begin position="283"/>
        <end position="298"/>
    </location>
</feature>
<evidence type="ECO:0000313" key="2">
    <source>
        <dbReference type="EMBL" id="CAE0764136.1"/>
    </source>
</evidence>
<dbReference type="AlphaFoldDB" id="A0A7S4BFE0"/>
<dbReference type="EMBL" id="HBIZ01026439">
    <property type="protein sequence ID" value="CAE0764136.1"/>
    <property type="molecule type" value="Transcribed_RNA"/>
</dbReference>
<accession>A0A7S4BFE0</accession>
<feature type="region of interest" description="Disordered" evidence="1">
    <location>
        <begin position="356"/>
        <end position="387"/>
    </location>
</feature>
<gene>
    <name evidence="2" type="ORF">PCAR00345_LOCUS16748</name>
</gene>
<sequence length="486" mass="52202">MEPTTAIPLLVEPAATPALIAQFDMAPAKQPAECVSIGEPSAKKLKGRGSALQSAHGAHERSKLDLEKALDKYNTIQTIAADLPSSKRPEAKLIAATNALARAQERVKAAAERLGVEAVKADVASEKKARLDAKKAILQQIVVDEDGGAPNDACVCLGIRIRLKHESKMSNTTDKNEAVWKIIADEFNEEAAKRHIPNIPRSAASLSAMFSRELSLFRYNAKRQQRAAASGASRDDIDRIETRCTHAIFAEYNYHNCDMSIPSHMINGGNADTLGEANLLRSDKKKNSAERSADKENDVSVNQGDKQRDALATDYGKACPDFHDFDDFTDGCYDAGGFADPAEGIVHGGNCDAGNINDSDVESGHSKGIDGKSHDDGDPEDSDEQLSKTKELLEEARKTTFATSNGSLHIGGSADTKYRPKRPASAAESSSDAGKAAQAMQGFTTAYVEQCAQDRAAMQQDAAAARALLKAELAQQKEIAETCRQM</sequence>
<feature type="compositionally biased region" description="Basic and acidic residues" evidence="1">
    <location>
        <begin position="362"/>
        <end position="376"/>
    </location>
</feature>
<organism evidence="2">
    <name type="scientific">Chrysotila carterae</name>
    <name type="common">Marine alga</name>
    <name type="synonym">Syracosphaera carterae</name>
    <dbReference type="NCBI Taxonomy" id="13221"/>
    <lineage>
        <taxon>Eukaryota</taxon>
        <taxon>Haptista</taxon>
        <taxon>Haptophyta</taxon>
        <taxon>Prymnesiophyceae</taxon>
        <taxon>Isochrysidales</taxon>
        <taxon>Isochrysidaceae</taxon>
        <taxon>Chrysotila</taxon>
    </lineage>
</organism>
<feature type="region of interest" description="Disordered" evidence="1">
    <location>
        <begin position="283"/>
        <end position="305"/>
    </location>
</feature>
<reference evidence="2" key="1">
    <citation type="submission" date="2021-01" db="EMBL/GenBank/DDBJ databases">
        <authorList>
            <person name="Corre E."/>
            <person name="Pelletier E."/>
            <person name="Niang G."/>
            <person name="Scheremetjew M."/>
            <person name="Finn R."/>
            <person name="Kale V."/>
            <person name="Holt S."/>
            <person name="Cochrane G."/>
            <person name="Meng A."/>
            <person name="Brown T."/>
            <person name="Cohen L."/>
        </authorList>
    </citation>
    <scope>NUCLEOTIDE SEQUENCE</scope>
    <source>
        <strain evidence="2">CCMP645</strain>
    </source>
</reference>